<dbReference type="InterPro" id="IPR052672">
    <property type="entry name" value="Type1_Cytokine_Rcpt_Type2"/>
</dbReference>
<feature type="domain" description="Fibronectin type-III" evidence="11">
    <location>
        <begin position="308"/>
        <end position="398"/>
    </location>
</feature>
<dbReference type="PANTHER" id="PTHR48423">
    <property type="entry name" value="INTERLEUKIN-27 RECEPTOR SUBUNIT ALPHA"/>
    <property type="match status" value="1"/>
</dbReference>
<feature type="chain" id="PRO_5034607825" evidence="10">
    <location>
        <begin position="23"/>
        <end position="784"/>
    </location>
</feature>
<dbReference type="Gene3D" id="2.60.40.10">
    <property type="entry name" value="Immunoglobulins"/>
    <property type="match status" value="5"/>
</dbReference>
<protein>
    <submittedName>
        <fullName evidence="12">Interleukin 12 receptor, beta 2a</fullName>
    </submittedName>
</protein>
<dbReference type="PROSITE" id="PS50853">
    <property type="entry name" value="FN3"/>
    <property type="match status" value="2"/>
</dbReference>
<keyword evidence="5" id="KW-0677">Repeat</keyword>
<keyword evidence="3" id="KW-0812">Transmembrane</keyword>
<keyword evidence="6" id="KW-1133">Transmembrane helix</keyword>
<feature type="signal peptide" evidence="10">
    <location>
        <begin position="1"/>
        <end position="22"/>
    </location>
</feature>
<evidence type="ECO:0000256" key="7">
    <source>
        <dbReference type="ARBA" id="ARBA00023136"/>
    </source>
</evidence>
<proteinExistence type="inferred from homology"/>
<evidence type="ECO:0000256" key="3">
    <source>
        <dbReference type="ARBA" id="ARBA00022692"/>
    </source>
</evidence>
<dbReference type="AlphaFoldDB" id="A0A8C6TJ67"/>
<keyword evidence="9" id="KW-0325">Glycoprotein</keyword>
<organism evidence="12 13">
    <name type="scientific">Neogobius melanostomus</name>
    <name type="common">round goby</name>
    <dbReference type="NCBI Taxonomy" id="47308"/>
    <lineage>
        <taxon>Eukaryota</taxon>
        <taxon>Metazoa</taxon>
        <taxon>Chordata</taxon>
        <taxon>Craniata</taxon>
        <taxon>Vertebrata</taxon>
        <taxon>Euteleostomi</taxon>
        <taxon>Actinopterygii</taxon>
        <taxon>Neopterygii</taxon>
        <taxon>Teleostei</taxon>
        <taxon>Neoteleostei</taxon>
        <taxon>Acanthomorphata</taxon>
        <taxon>Gobiaria</taxon>
        <taxon>Gobiiformes</taxon>
        <taxon>Gobioidei</taxon>
        <taxon>Gobiidae</taxon>
        <taxon>Benthophilinae</taxon>
        <taxon>Neogobiini</taxon>
        <taxon>Neogobius</taxon>
    </lineage>
</organism>
<keyword evidence="4 10" id="KW-0732">Signal</keyword>
<evidence type="ECO:0000256" key="1">
    <source>
        <dbReference type="ARBA" id="ARBA00004479"/>
    </source>
</evidence>
<dbReference type="GO" id="GO:0005886">
    <property type="term" value="C:plasma membrane"/>
    <property type="evidence" value="ECO:0007669"/>
    <property type="project" value="UniProtKB-ARBA"/>
</dbReference>
<evidence type="ECO:0000256" key="10">
    <source>
        <dbReference type="SAM" id="SignalP"/>
    </source>
</evidence>
<evidence type="ECO:0000313" key="13">
    <source>
        <dbReference type="Proteomes" id="UP000694523"/>
    </source>
</evidence>
<sequence>MRTMKPLKSIFIALLFLQLSSGDRVCEIWSSAGEKVHRTSKFRVYCTFNFECSFAMYSGHPPSAQHPQKLNATTIYLEVANLTELDTFSCDCKETIVNKPDSCGLDIEAGYPPDVPTNVSCIFKVADQLPKGVCSWNSGRNTYLKNNSTLCLRTFTHNASEGTQHCIVSAKGSASFPVGSSVQLISVWIHVSNPLGSAVSPVINYTLSDILTPDPPVLDIVNSSSRNCSIKVTQRLPTLHLDVYYKENNKEEWTLCSDLVESNGSVLVRSLLPFRLYHFRARSRFGTGLWSDWSRSVSSWTQEEAPARALNVWYATDHNEKSMRVYWKALDSSSAQGKILEYIITVHGQSSTQTLIARSNKQSLSVPCTKCNVTVSARNSGGRSPPANIAIRTTTAEPPLEPVIKHNNVTICWRKFRTAPLPLEYVVEWLARGDRLEKLRWVRLGRNSSHVVITDMREKMCYEGAVYVFYSNNSVGRHMFTGVDLNVSIPTEGPPVEERTEGNRVNVTVFELPFDKRMGCITNYTIYLENNAGRVTAYNISASQRFWVSSDLPPAAYSIWMTASTAKGESKPGPKKKFFISPPSQMPLILTCGTLLIFGVLLLSCACQSSAVKERVWVYFQYCRPDDIPDPANSKWAKECLQEKGKVSLQLQLSTSTVSEEEDLVLVDVLERPRPLLCPQTSLNSDSEPSTPLYPHTAYIKSLSHDSYSSGDTQTSSLDINETIEYISSHGAAVFSEEEGDNMEDVPCFFPSHSFSMEPMDFGPKLTLDAVRIDGTDFFLQCDT</sequence>
<feature type="domain" description="Fibronectin type-III" evidence="11">
    <location>
        <begin position="212"/>
        <end position="304"/>
    </location>
</feature>
<evidence type="ECO:0000256" key="4">
    <source>
        <dbReference type="ARBA" id="ARBA00022729"/>
    </source>
</evidence>
<evidence type="ECO:0000256" key="8">
    <source>
        <dbReference type="ARBA" id="ARBA00023170"/>
    </source>
</evidence>
<evidence type="ECO:0000313" key="12">
    <source>
        <dbReference type="Ensembl" id="ENSNMLP00000022355.1"/>
    </source>
</evidence>
<evidence type="ECO:0000256" key="6">
    <source>
        <dbReference type="ARBA" id="ARBA00022989"/>
    </source>
</evidence>
<reference evidence="12" key="2">
    <citation type="submission" date="2025-09" db="UniProtKB">
        <authorList>
            <consortium name="Ensembl"/>
        </authorList>
    </citation>
    <scope>IDENTIFICATION</scope>
</reference>
<dbReference type="InterPro" id="IPR036116">
    <property type="entry name" value="FN3_sf"/>
</dbReference>
<accession>A0A8C6TJ67</accession>
<dbReference type="CDD" id="cd00063">
    <property type="entry name" value="FN3"/>
    <property type="match status" value="2"/>
</dbReference>
<comment type="subcellular location">
    <subcellularLocation>
        <location evidence="1">Membrane</location>
        <topology evidence="1">Single-pass type I membrane protein</topology>
    </subcellularLocation>
</comment>
<dbReference type="SUPFAM" id="SSF49265">
    <property type="entry name" value="Fibronectin type III"/>
    <property type="match status" value="3"/>
</dbReference>
<evidence type="ECO:0000256" key="5">
    <source>
        <dbReference type="ARBA" id="ARBA00022737"/>
    </source>
</evidence>
<dbReference type="Ensembl" id="ENSNMLT00000025030.1">
    <property type="protein sequence ID" value="ENSNMLP00000022355.1"/>
    <property type="gene ID" value="ENSNMLG00000014445.1"/>
</dbReference>
<keyword evidence="7" id="KW-0472">Membrane</keyword>
<evidence type="ECO:0000259" key="11">
    <source>
        <dbReference type="PROSITE" id="PS50853"/>
    </source>
</evidence>
<name>A0A8C6TJ67_9GOBI</name>
<dbReference type="PANTHER" id="PTHR48423:SF1">
    <property type="entry name" value="INTERLEUKIN-27 RECEPTOR SUBUNIT ALPHA"/>
    <property type="match status" value="1"/>
</dbReference>
<keyword evidence="13" id="KW-1185">Reference proteome</keyword>
<keyword evidence="8" id="KW-0675">Receptor</keyword>
<dbReference type="Proteomes" id="UP000694523">
    <property type="component" value="Unplaced"/>
</dbReference>
<reference evidence="12" key="1">
    <citation type="submission" date="2025-08" db="UniProtKB">
        <authorList>
            <consortium name="Ensembl"/>
        </authorList>
    </citation>
    <scope>IDENTIFICATION</scope>
</reference>
<dbReference type="InterPro" id="IPR013783">
    <property type="entry name" value="Ig-like_fold"/>
</dbReference>
<evidence type="ECO:0000256" key="9">
    <source>
        <dbReference type="ARBA" id="ARBA00023180"/>
    </source>
</evidence>
<dbReference type="InterPro" id="IPR003961">
    <property type="entry name" value="FN3_dom"/>
</dbReference>
<comment type="similarity">
    <text evidence="2">Belongs to the type I cytokine receptor family. Type 2 subfamily.</text>
</comment>
<evidence type="ECO:0000256" key="2">
    <source>
        <dbReference type="ARBA" id="ARBA00008921"/>
    </source>
</evidence>
<dbReference type="SMART" id="SM00060">
    <property type="entry name" value="FN3"/>
    <property type="match status" value="3"/>
</dbReference>